<feature type="chain" id="PRO_5013987208" description="Hydrophobin" evidence="2">
    <location>
        <begin position="19"/>
        <end position="118"/>
    </location>
</feature>
<evidence type="ECO:0000256" key="1">
    <source>
        <dbReference type="ARBA" id="ARBA00023157"/>
    </source>
</evidence>
<dbReference type="InParanoid" id="E9E3C8"/>
<comment type="similarity">
    <text evidence="2">Belongs to the fungal hydrophobin family.</text>
</comment>
<dbReference type="KEGG" id="maw:19248687"/>
<proteinExistence type="inferred from homology"/>
<dbReference type="SMR" id="E9E3C8"/>
<dbReference type="OMA" id="SNQVACC"/>
<dbReference type="GO" id="GO:0009277">
    <property type="term" value="C:fungal-type cell wall"/>
    <property type="evidence" value="ECO:0007669"/>
    <property type="project" value="InterPro"/>
</dbReference>
<dbReference type="OrthoDB" id="4225815at2759"/>
<keyword evidence="4" id="KW-1185">Reference proteome</keyword>
<evidence type="ECO:0000256" key="2">
    <source>
        <dbReference type="RuleBase" id="RU365009"/>
    </source>
</evidence>
<evidence type="ECO:0000313" key="3">
    <source>
        <dbReference type="EMBL" id="EFY89521.1"/>
    </source>
</evidence>
<feature type="signal peptide" evidence="2">
    <location>
        <begin position="1"/>
        <end position="18"/>
    </location>
</feature>
<dbReference type="GO" id="GO:0005199">
    <property type="term" value="F:structural constituent of cell wall"/>
    <property type="evidence" value="ECO:0007669"/>
    <property type="project" value="InterPro"/>
</dbReference>
<dbReference type="EMBL" id="GL698498">
    <property type="protein sequence ID" value="EFY89521.1"/>
    <property type="molecule type" value="Genomic_DNA"/>
</dbReference>
<gene>
    <name evidence="3" type="ORF">MAC_04376</name>
</gene>
<evidence type="ECO:0000313" key="4">
    <source>
        <dbReference type="Proteomes" id="UP000002499"/>
    </source>
</evidence>
<keyword evidence="2" id="KW-0732">Signal</keyword>
<dbReference type="SMART" id="SM00075">
    <property type="entry name" value="HYDRO"/>
    <property type="match status" value="1"/>
</dbReference>
<dbReference type="Proteomes" id="UP000002499">
    <property type="component" value="Unassembled WGS sequence"/>
</dbReference>
<dbReference type="HOGENOM" id="CLU_164195_0_0_1"/>
<keyword evidence="2" id="KW-0134">Cell wall</keyword>
<dbReference type="InterPro" id="IPR001338">
    <property type="entry name" value="Class_I_Hydrophobin"/>
</dbReference>
<accession>E9E3C8</accession>
<dbReference type="Pfam" id="PF01185">
    <property type="entry name" value="Hydrophobin"/>
    <property type="match status" value="1"/>
</dbReference>
<keyword evidence="1 2" id="KW-1015">Disulfide bond</keyword>
<organism evidence="4">
    <name type="scientific">Metarhizium acridum (strain CQMa 102)</name>
    <dbReference type="NCBI Taxonomy" id="655827"/>
    <lineage>
        <taxon>Eukaryota</taxon>
        <taxon>Fungi</taxon>
        <taxon>Dikarya</taxon>
        <taxon>Ascomycota</taxon>
        <taxon>Pezizomycotina</taxon>
        <taxon>Sordariomycetes</taxon>
        <taxon>Hypocreomycetidae</taxon>
        <taxon>Hypocreales</taxon>
        <taxon>Clavicipitaceae</taxon>
        <taxon>Metarhizium</taxon>
    </lineage>
</organism>
<dbReference type="AlphaFoldDB" id="E9E3C8"/>
<comment type="subcellular location">
    <subcellularLocation>
        <location evidence="2">Secreted</location>
        <location evidence="2">Cell wall</location>
    </subcellularLocation>
</comment>
<sequence>MSLFKVLVAAATMATVLAVPHGGKGYGGQANGNHNGNHIQTLGDAAAQCGNHQKISCCNKGNSAGTLLDGLLGGNCSPLDLTVLGIDIPISTACSNQVACCTGDQNGLLNLACTNLNL</sequence>
<reference evidence="3 4" key="1">
    <citation type="journal article" date="2011" name="PLoS Genet.">
        <title>Genome sequencing and comparative transcriptomics of the model entomopathogenic fungi Metarhizium anisopliae and M. acridum.</title>
        <authorList>
            <person name="Gao Q."/>
            <person name="Jin K."/>
            <person name="Ying S.H."/>
            <person name="Zhang Y."/>
            <person name="Xiao G."/>
            <person name="Shang Y."/>
            <person name="Duan Z."/>
            <person name="Hu X."/>
            <person name="Xie X.Q."/>
            <person name="Zhou G."/>
            <person name="Peng G."/>
            <person name="Luo Z."/>
            <person name="Huang W."/>
            <person name="Wang B."/>
            <person name="Fang W."/>
            <person name="Wang S."/>
            <person name="Zhong Y."/>
            <person name="Ma L.J."/>
            <person name="St Leger R.J."/>
            <person name="Zhao G.P."/>
            <person name="Pei Y."/>
            <person name="Feng M.G."/>
            <person name="Xia Y."/>
            <person name="Wang C."/>
        </authorList>
    </citation>
    <scope>NUCLEOTIDE SEQUENCE [LARGE SCALE GENOMIC DNA]</scope>
    <source>
        <strain evidence="3 4">CQMa 102</strain>
    </source>
</reference>
<dbReference type="GeneID" id="19248687"/>
<protein>
    <recommendedName>
        <fullName evidence="2">Hydrophobin</fullName>
    </recommendedName>
</protein>
<name>E9E3C8_METAQ</name>
<keyword evidence="2" id="KW-0964">Secreted</keyword>
<dbReference type="eggNOG" id="ENOG502RJ6Z">
    <property type="taxonomic scope" value="Eukaryota"/>
</dbReference>